<proteinExistence type="inferred from homology"/>
<dbReference type="InterPro" id="IPR048278">
    <property type="entry name" value="PFN"/>
</dbReference>
<dbReference type="InterPro" id="IPR005455">
    <property type="entry name" value="PFN_euk"/>
</dbReference>
<dbReference type="PRINTS" id="PR00392">
    <property type="entry name" value="PROFILIN"/>
</dbReference>
<dbReference type="GO" id="GO:0003785">
    <property type="term" value="F:actin monomer binding"/>
    <property type="evidence" value="ECO:0007669"/>
    <property type="project" value="TreeGrafter"/>
</dbReference>
<dbReference type="GeneTree" id="ENSGT00390000017067"/>
<dbReference type="OMA" id="QGQKFML"/>
<dbReference type="InterPro" id="IPR036140">
    <property type="entry name" value="PFN_sf"/>
</dbReference>
<dbReference type="Ensembl" id="ENSPNAT00000030988.2">
    <property type="protein sequence ID" value="ENSPNAP00000020418.2"/>
    <property type="gene ID" value="ENSPNAG00000027254.2"/>
</dbReference>
<dbReference type="Proteomes" id="UP001501920">
    <property type="component" value="Chromosome 10"/>
</dbReference>
<dbReference type="SUPFAM" id="SSF55770">
    <property type="entry name" value="Profilin (actin-binding protein)"/>
    <property type="match status" value="1"/>
</dbReference>
<reference evidence="3 4" key="1">
    <citation type="submission" date="2020-10" db="EMBL/GenBank/DDBJ databases">
        <title>Pygocentrus nattereri (red-bellied piranha) genome, fPygNat1, primary haplotype.</title>
        <authorList>
            <person name="Myers G."/>
            <person name="Meyer A."/>
            <person name="Karagic N."/>
            <person name="Pippel M."/>
            <person name="Winkler S."/>
            <person name="Tracey A."/>
            <person name="Wood J."/>
            <person name="Formenti G."/>
            <person name="Howe K."/>
            <person name="Fedrigo O."/>
            <person name="Jarvis E.D."/>
        </authorList>
    </citation>
    <scope>NUCLEOTIDE SEQUENCE [LARGE SCALE GENOMIC DNA]</scope>
</reference>
<keyword evidence="2" id="KW-0009">Actin-binding</keyword>
<accession>A0A3B4DAE3</accession>
<dbReference type="AlphaFoldDB" id="A0A3B4DAE3"/>
<dbReference type="SMART" id="SM00392">
    <property type="entry name" value="PROF"/>
    <property type="match status" value="1"/>
</dbReference>
<comment type="similarity">
    <text evidence="1 2">Belongs to the profilin family.</text>
</comment>
<reference evidence="3" key="3">
    <citation type="submission" date="2025-09" db="UniProtKB">
        <authorList>
            <consortium name="Ensembl"/>
        </authorList>
    </citation>
    <scope>IDENTIFICATION</scope>
</reference>
<dbReference type="GeneID" id="108441046"/>
<evidence type="ECO:0000313" key="4">
    <source>
        <dbReference type="Proteomes" id="UP001501920"/>
    </source>
</evidence>
<organism evidence="3 4">
    <name type="scientific">Pygocentrus nattereri</name>
    <name type="common">Red-bellied piranha</name>
    <dbReference type="NCBI Taxonomy" id="42514"/>
    <lineage>
        <taxon>Eukaryota</taxon>
        <taxon>Metazoa</taxon>
        <taxon>Chordata</taxon>
        <taxon>Craniata</taxon>
        <taxon>Vertebrata</taxon>
        <taxon>Euteleostomi</taxon>
        <taxon>Actinopterygii</taxon>
        <taxon>Neopterygii</taxon>
        <taxon>Teleostei</taxon>
        <taxon>Ostariophysi</taxon>
        <taxon>Characiformes</taxon>
        <taxon>Characoidei</taxon>
        <taxon>Pygocentrus</taxon>
    </lineage>
</organism>
<dbReference type="Gene3D" id="3.30.450.30">
    <property type="entry name" value="Dynein light chain 2a, cytoplasmic"/>
    <property type="match status" value="1"/>
</dbReference>
<sequence length="136" mass="14666">MNPFQNLIVDCLINTKHVESAAVLVAHSGSVAAASPGLRVRPRDAQALTGAFRRLAAVRERGLERGLSGSFSFQEEGFGCVRADRISIYCKRGGRGLLLVRTGLFIIAATYSEDMLPGVCVEAVEALAEYLRQKGK</sequence>
<dbReference type="RefSeq" id="XP_017575810.1">
    <property type="nucleotide sequence ID" value="XM_017720321.2"/>
</dbReference>
<dbReference type="PANTHER" id="PTHR11604:SF2">
    <property type="entry name" value="PROFILIN-4"/>
    <property type="match status" value="1"/>
</dbReference>
<dbReference type="Pfam" id="PF00235">
    <property type="entry name" value="Profilin"/>
    <property type="match status" value="1"/>
</dbReference>
<dbReference type="STRING" id="42514.ENSPNAP00000020418"/>
<protein>
    <recommendedName>
        <fullName evidence="2">Profilin</fullName>
    </recommendedName>
</protein>
<evidence type="ECO:0000256" key="2">
    <source>
        <dbReference type="RuleBase" id="RU003909"/>
    </source>
</evidence>
<reference evidence="3" key="2">
    <citation type="submission" date="2025-08" db="UniProtKB">
        <authorList>
            <consortium name="Ensembl"/>
        </authorList>
    </citation>
    <scope>IDENTIFICATION</scope>
</reference>
<dbReference type="GO" id="GO:0005938">
    <property type="term" value="C:cell cortex"/>
    <property type="evidence" value="ECO:0007669"/>
    <property type="project" value="TreeGrafter"/>
</dbReference>
<dbReference type="CTD" id="375189"/>
<evidence type="ECO:0000313" key="3">
    <source>
        <dbReference type="Ensembl" id="ENSPNAP00000020418.2"/>
    </source>
</evidence>
<keyword evidence="4" id="KW-1185">Reference proteome</keyword>
<dbReference type="PANTHER" id="PTHR11604">
    <property type="entry name" value="PROFILIN"/>
    <property type="match status" value="1"/>
</dbReference>
<name>A0A3B4DAE3_PYGNA</name>
<dbReference type="CDD" id="cd00148">
    <property type="entry name" value="PROF"/>
    <property type="match status" value="1"/>
</dbReference>
<evidence type="ECO:0000256" key="1">
    <source>
        <dbReference type="ARBA" id="ARBA00010058"/>
    </source>
</evidence>